<dbReference type="Proteomes" id="UP001491310">
    <property type="component" value="Unassembled WGS sequence"/>
</dbReference>
<dbReference type="EMBL" id="JALJOT010000005">
    <property type="protein sequence ID" value="KAK9914913.1"/>
    <property type="molecule type" value="Genomic_DNA"/>
</dbReference>
<keyword evidence="2" id="KW-1185">Reference proteome</keyword>
<evidence type="ECO:0000313" key="2">
    <source>
        <dbReference type="Proteomes" id="UP001491310"/>
    </source>
</evidence>
<proteinExistence type="predicted"/>
<comment type="caution">
    <text evidence="1">The sequence shown here is derived from an EMBL/GenBank/DDBJ whole genome shotgun (WGS) entry which is preliminary data.</text>
</comment>
<evidence type="ECO:0000313" key="1">
    <source>
        <dbReference type="EMBL" id="KAK9914913.1"/>
    </source>
</evidence>
<organism evidence="1 2">
    <name type="scientific">Coccomyxa subellipsoidea</name>
    <dbReference type="NCBI Taxonomy" id="248742"/>
    <lineage>
        <taxon>Eukaryota</taxon>
        <taxon>Viridiplantae</taxon>
        <taxon>Chlorophyta</taxon>
        <taxon>core chlorophytes</taxon>
        <taxon>Trebouxiophyceae</taxon>
        <taxon>Trebouxiophyceae incertae sedis</taxon>
        <taxon>Coccomyxaceae</taxon>
        <taxon>Coccomyxa</taxon>
    </lineage>
</organism>
<reference evidence="1 2" key="1">
    <citation type="journal article" date="2024" name="Nat. Commun.">
        <title>Phylogenomics reveals the evolutionary origins of lichenization in chlorophyte algae.</title>
        <authorList>
            <person name="Puginier C."/>
            <person name="Libourel C."/>
            <person name="Otte J."/>
            <person name="Skaloud P."/>
            <person name="Haon M."/>
            <person name="Grisel S."/>
            <person name="Petersen M."/>
            <person name="Berrin J.G."/>
            <person name="Delaux P.M."/>
            <person name="Dal Grande F."/>
            <person name="Keller J."/>
        </authorList>
    </citation>
    <scope>NUCLEOTIDE SEQUENCE [LARGE SCALE GENOMIC DNA]</scope>
    <source>
        <strain evidence="1 2">SAG 216-7</strain>
    </source>
</reference>
<sequence length="139" mass="15298">MDVQLKNVQPPDEWKAAVQSKQKAQQDIQLAFNERDQSLAKANGDLQLAQQSATILLQEAQTNATVILQRAVNNAEAIRRQYQEQAEIAANITKTNGLSIDGYIAYLQNRLMEQQDNLDIAMDTPQADVVTTGGNSITG</sequence>
<gene>
    <name evidence="1" type="ORF">WJX75_002251</name>
</gene>
<name>A0ABR2YT60_9CHLO</name>
<protein>
    <submittedName>
        <fullName evidence="1">Uncharacterized protein</fullName>
    </submittedName>
</protein>
<accession>A0ABR2YT60</accession>